<evidence type="ECO:0000256" key="3">
    <source>
        <dbReference type="ARBA" id="ARBA00022538"/>
    </source>
</evidence>
<dbReference type="AlphaFoldDB" id="A0A7W6BQ54"/>
<dbReference type="PANTHER" id="PTHR43833">
    <property type="entry name" value="POTASSIUM CHANNEL PROTEIN 2-RELATED-RELATED"/>
    <property type="match status" value="1"/>
</dbReference>
<sequence length="460" mass="49676">MPMKIVICGAGQVGYGIAESLSAERNDVSVIDTSQALIANIRENLDAKGIVGHGAFPDTLAEAGAAEADMLIAVTLHDEVNMVACQVAHSLFNVPTKIARIRSQAYLQPHWQDLFSTDHMPIDVVISPEVEVAQMVLRRIALPGAVDTVRFSEGAISLIAIECGEECPVLGTPLGQLSELFPDLGATVVGILRDGAIFVPNAVDILYAGDLAYLIVEQSQVRRTLTIFGHEEPDVGRIVIAGGGNVGMTVAMEMESRNLASRLRLVEADPGRALNVADKLKRTIVLQGSALDPAILREAEIGDADLMVSLTNDDQINVLSSAMAKRLGAKSNLALINSPTFQDLAKHLGIDAVLNPRSVTTSRILQHVRRGRIRAVHSVQNGMAEAIEAEALETSPLVGQPLRDLDIPDGMRIGAITRNGVFIRPTGQTRIRPKDRVVLFVRSDTVRQVEQFFRVSLEFF</sequence>
<dbReference type="Proteomes" id="UP000531216">
    <property type="component" value="Unassembled WGS sequence"/>
</dbReference>
<dbReference type="PANTHER" id="PTHR43833:SF5">
    <property type="entry name" value="TRK SYSTEM POTASSIUM UPTAKE PROTEIN TRKA"/>
    <property type="match status" value="1"/>
</dbReference>
<keyword evidence="3" id="KW-0633">Potassium transport</keyword>
<dbReference type="InterPro" id="IPR050721">
    <property type="entry name" value="Trk_Ktr_HKT_K-transport"/>
</dbReference>
<keyword evidence="4" id="KW-0630">Potassium</keyword>
<evidence type="ECO:0000259" key="8">
    <source>
        <dbReference type="PROSITE" id="PS51202"/>
    </source>
</evidence>
<keyword evidence="5" id="KW-0520">NAD</keyword>
<evidence type="ECO:0000256" key="5">
    <source>
        <dbReference type="ARBA" id="ARBA00023027"/>
    </source>
</evidence>
<feature type="domain" description="RCK C-terminal" evidence="8">
    <location>
        <begin position="146"/>
        <end position="231"/>
    </location>
</feature>
<evidence type="ECO:0000256" key="4">
    <source>
        <dbReference type="ARBA" id="ARBA00022958"/>
    </source>
</evidence>
<dbReference type="InterPro" id="IPR003148">
    <property type="entry name" value="RCK_N"/>
</dbReference>
<dbReference type="InterPro" id="IPR036721">
    <property type="entry name" value="RCK_C_sf"/>
</dbReference>
<dbReference type="PROSITE" id="PS51202">
    <property type="entry name" value="RCK_C"/>
    <property type="match status" value="2"/>
</dbReference>
<dbReference type="SUPFAM" id="SSF51735">
    <property type="entry name" value="NAD(P)-binding Rossmann-fold domains"/>
    <property type="match status" value="2"/>
</dbReference>
<dbReference type="NCBIfam" id="NF007039">
    <property type="entry name" value="PRK09496.3-2"/>
    <property type="match status" value="1"/>
</dbReference>
<dbReference type="InterPro" id="IPR006037">
    <property type="entry name" value="RCK_C"/>
</dbReference>
<dbReference type="GO" id="GO:0015079">
    <property type="term" value="F:potassium ion transmembrane transporter activity"/>
    <property type="evidence" value="ECO:0007669"/>
    <property type="project" value="InterPro"/>
</dbReference>
<keyword evidence="6" id="KW-0406">Ion transport</keyword>
<protein>
    <recommendedName>
        <fullName evidence="1">Trk system potassium uptake protein TrkA</fullName>
    </recommendedName>
</protein>
<evidence type="ECO:0000256" key="2">
    <source>
        <dbReference type="ARBA" id="ARBA00022448"/>
    </source>
</evidence>
<dbReference type="NCBIfam" id="NF007031">
    <property type="entry name" value="PRK09496.1-2"/>
    <property type="match status" value="1"/>
</dbReference>
<keyword evidence="10" id="KW-1185">Reference proteome</keyword>
<dbReference type="EMBL" id="JACIDO010000001">
    <property type="protein sequence ID" value="MBB3934867.1"/>
    <property type="molecule type" value="Genomic_DNA"/>
</dbReference>
<dbReference type="NCBIfam" id="NF007032">
    <property type="entry name" value="PRK09496.1-4"/>
    <property type="match status" value="1"/>
</dbReference>
<dbReference type="NCBIfam" id="NF007030">
    <property type="entry name" value="PRK09496.1-1"/>
    <property type="match status" value="1"/>
</dbReference>
<reference evidence="9 10" key="1">
    <citation type="submission" date="2020-08" db="EMBL/GenBank/DDBJ databases">
        <title>Genomic Encyclopedia of Type Strains, Phase IV (KMG-IV): sequencing the most valuable type-strain genomes for metagenomic binning, comparative biology and taxonomic classification.</title>
        <authorList>
            <person name="Goeker M."/>
        </authorList>
    </citation>
    <scope>NUCLEOTIDE SEQUENCE [LARGE SCALE GENOMIC DNA]</scope>
    <source>
        <strain evidence="9 10">DSM 25024</strain>
    </source>
</reference>
<dbReference type="Gene3D" id="3.40.50.720">
    <property type="entry name" value="NAD(P)-binding Rossmann-like Domain"/>
    <property type="match status" value="2"/>
</dbReference>
<dbReference type="Pfam" id="PF02080">
    <property type="entry name" value="TrkA_C"/>
    <property type="match status" value="2"/>
</dbReference>
<feature type="domain" description="RCK N-terminal" evidence="7">
    <location>
        <begin position="235"/>
        <end position="354"/>
    </location>
</feature>
<dbReference type="PRINTS" id="PR00335">
    <property type="entry name" value="KUPTAKETRKA"/>
</dbReference>
<evidence type="ECO:0000259" key="7">
    <source>
        <dbReference type="PROSITE" id="PS51201"/>
    </source>
</evidence>
<evidence type="ECO:0000313" key="9">
    <source>
        <dbReference type="EMBL" id="MBB3934867.1"/>
    </source>
</evidence>
<proteinExistence type="predicted"/>
<comment type="caution">
    <text evidence="9">The sequence shown here is derived from an EMBL/GenBank/DDBJ whole genome shotgun (WGS) entry which is preliminary data.</text>
</comment>
<accession>A0A7W6BQ54</accession>
<keyword evidence="2" id="KW-0813">Transport</keyword>
<dbReference type="GO" id="GO:0005886">
    <property type="term" value="C:plasma membrane"/>
    <property type="evidence" value="ECO:0007669"/>
    <property type="project" value="InterPro"/>
</dbReference>
<feature type="domain" description="RCK C-terminal" evidence="8">
    <location>
        <begin position="374"/>
        <end position="455"/>
    </location>
</feature>
<feature type="domain" description="RCK N-terminal" evidence="7">
    <location>
        <begin position="2"/>
        <end position="121"/>
    </location>
</feature>
<dbReference type="InterPro" id="IPR006036">
    <property type="entry name" value="K_uptake_TrkA"/>
</dbReference>
<dbReference type="SUPFAM" id="SSF116726">
    <property type="entry name" value="TrkA C-terminal domain-like"/>
    <property type="match status" value="2"/>
</dbReference>
<dbReference type="InterPro" id="IPR036291">
    <property type="entry name" value="NAD(P)-bd_dom_sf"/>
</dbReference>
<dbReference type="Pfam" id="PF02254">
    <property type="entry name" value="TrkA_N"/>
    <property type="match status" value="2"/>
</dbReference>
<name>A0A7W6BQ54_9HYPH</name>
<evidence type="ECO:0000256" key="6">
    <source>
        <dbReference type="ARBA" id="ARBA00023065"/>
    </source>
</evidence>
<evidence type="ECO:0000313" key="10">
    <source>
        <dbReference type="Proteomes" id="UP000531216"/>
    </source>
</evidence>
<dbReference type="PROSITE" id="PS51201">
    <property type="entry name" value="RCK_N"/>
    <property type="match status" value="2"/>
</dbReference>
<organism evidence="9 10">
    <name type="scientific">Aureimonas phyllosphaerae</name>
    <dbReference type="NCBI Taxonomy" id="1166078"/>
    <lineage>
        <taxon>Bacteria</taxon>
        <taxon>Pseudomonadati</taxon>
        <taxon>Pseudomonadota</taxon>
        <taxon>Alphaproteobacteria</taxon>
        <taxon>Hyphomicrobiales</taxon>
        <taxon>Aurantimonadaceae</taxon>
        <taxon>Aureimonas</taxon>
    </lineage>
</organism>
<dbReference type="Gene3D" id="3.30.70.1450">
    <property type="entry name" value="Regulator of K+ conductance, C-terminal domain"/>
    <property type="match status" value="2"/>
</dbReference>
<gene>
    <name evidence="9" type="ORF">GGR05_000978</name>
</gene>
<evidence type="ECO:0000256" key="1">
    <source>
        <dbReference type="ARBA" id="ARBA00017378"/>
    </source>
</evidence>